<evidence type="ECO:0000313" key="7">
    <source>
        <dbReference type="Proteomes" id="UP001163828"/>
    </source>
</evidence>
<protein>
    <recommendedName>
        <fullName evidence="5">CCHC-type domain-containing protein</fullName>
    </recommendedName>
</protein>
<organism evidence="6 7">
    <name type="scientific">Lentinula boryana</name>
    <dbReference type="NCBI Taxonomy" id="40481"/>
    <lineage>
        <taxon>Eukaryota</taxon>
        <taxon>Fungi</taxon>
        <taxon>Dikarya</taxon>
        <taxon>Basidiomycota</taxon>
        <taxon>Agaricomycotina</taxon>
        <taxon>Agaricomycetes</taxon>
        <taxon>Agaricomycetidae</taxon>
        <taxon>Agaricales</taxon>
        <taxon>Marasmiineae</taxon>
        <taxon>Omphalotaceae</taxon>
        <taxon>Lentinula</taxon>
    </lineage>
</organism>
<keyword evidence="7" id="KW-1185">Reference proteome</keyword>
<dbReference type="InterPro" id="IPR001878">
    <property type="entry name" value="Znf_CCHC"/>
</dbReference>
<dbReference type="Gene3D" id="4.10.60.10">
    <property type="entry name" value="Zinc finger, CCHC-type"/>
    <property type="match status" value="1"/>
</dbReference>
<dbReference type="CDD" id="cd00303">
    <property type="entry name" value="retropepsin_like"/>
    <property type="match status" value="1"/>
</dbReference>
<keyword evidence="3" id="KW-0863">Zinc-finger</keyword>
<dbReference type="InterPro" id="IPR021109">
    <property type="entry name" value="Peptidase_aspartic_dom_sf"/>
</dbReference>
<reference evidence="6" key="1">
    <citation type="submission" date="2022-08" db="EMBL/GenBank/DDBJ databases">
        <authorList>
            <consortium name="DOE Joint Genome Institute"/>
            <person name="Min B."/>
            <person name="Riley R."/>
            <person name="Sierra-Patev S."/>
            <person name="Naranjo-Ortiz M."/>
            <person name="Looney B."/>
            <person name="Konkel Z."/>
            <person name="Slot J.C."/>
            <person name="Sakamoto Y."/>
            <person name="Steenwyk J.L."/>
            <person name="Rokas A."/>
            <person name="Carro J."/>
            <person name="Camarero S."/>
            <person name="Ferreira P."/>
            <person name="Molpeceres G."/>
            <person name="Ruiz-Duenas F.J."/>
            <person name="Serrano A."/>
            <person name="Henrissat B."/>
            <person name="Drula E."/>
            <person name="Hughes K.W."/>
            <person name="Mata J.L."/>
            <person name="Ishikawa N.K."/>
            <person name="Vargas-Isla R."/>
            <person name="Ushijima S."/>
            <person name="Smith C.A."/>
            <person name="Ahrendt S."/>
            <person name="Andreopoulos W."/>
            <person name="He G."/>
            <person name="Labutti K."/>
            <person name="Lipzen A."/>
            <person name="Ng V."/>
            <person name="Sandor L."/>
            <person name="Barry K."/>
            <person name="Martinez A.T."/>
            <person name="Xiao Y."/>
            <person name="Gibbons J.G."/>
            <person name="Terashima K."/>
            <person name="Hibbett D.S."/>
            <person name="Grigoriev I.V."/>
        </authorList>
    </citation>
    <scope>NUCLEOTIDE SEQUENCE</scope>
    <source>
        <strain evidence="6">TFB10827</strain>
    </source>
</reference>
<evidence type="ECO:0000256" key="1">
    <source>
        <dbReference type="ARBA" id="ARBA00022664"/>
    </source>
</evidence>
<feature type="compositionally biased region" description="Polar residues" evidence="4">
    <location>
        <begin position="190"/>
        <end position="214"/>
    </location>
</feature>
<dbReference type="Gene3D" id="2.40.70.10">
    <property type="entry name" value="Acid Proteases"/>
    <property type="match status" value="1"/>
</dbReference>
<dbReference type="EMBL" id="MU790693">
    <property type="protein sequence ID" value="KAJ3994625.1"/>
    <property type="molecule type" value="Genomic_DNA"/>
</dbReference>
<keyword evidence="2" id="KW-0064">Aspartyl protease</keyword>
<evidence type="ECO:0000256" key="2">
    <source>
        <dbReference type="ARBA" id="ARBA00022750"/>
    </source>
</evidence>
<dbReference type="Pfam" id="PF12384">
    <property type="entry name" value="Peptidase_A2B"/>
    <property type="match status" value="1"/>
</dbReference>
<keyword evidence="3" id="KW-0862">Zinc</keyword>
<dbReference type="Pfam" id="PF00098">
    <property type="entry name" value="zf-CCHC"/>
    <property type="match status" value="1"/>
</dbReference>
<keyword evidence="2" id="KW-0645">Protease</keyword>
<feature type="compositionally biased region" description="Basic and acidic residues" evidence="4">
    <location>
        <begin position="546"/>
        <end position="558"/>
    </location>
</feature>
<accession>A0ABQ8Q7X7</accession>
<dbReference type="SMART" id="SM00343">
    <property type="entry name" value="ZnF_C2HC"/>
    <property type="match status" value="1"/>
</dbReference>
<feature type="region of interest" description="Disordered" evidence="4">
    <location>
        <begin position="512"/>
        <end position="558"/>
    </location>
</feature>
<comment type="caution">
    <text evidence="6">The sequence shown here is derived from an EMBL/GenBank/DDBJ whole genome shotgun (WGS) entry which is preliminary data.</text>
</comment>
<evidence type="ECO:0000313" key="6">
    <source>
        <dbReference type="EMBL" id="KAJ3994625.1"/>
    </source>
</evidence>
<name>A0ABQ8Q7X7_9AGAR</name>
<dbReference type="PROSITE" id="PS50158">
    <property type="entry name" value="ZF_CCHC"/>
    <property type="match status" value="1"/>
</dbReference>
<feature type="region of interest" description="Disordered" evidence="4">
    <location>
        <begin position="294"/>
        <end position="325"/>
    </location>
</feature>
<feature type="region of interest" description="Disordered" evidence="4">
    <location>
        <begin position="169"/>
        <end position="214"/>
    </location>
</feature>
<dbReference type="InterPro" id="IPR036875">
    <property type="entry name" value="Znf_CCHC_sf"/>
</dbReference>
<feature type="compositionally biased region" description="Polar residues" evidence="4">
    <location>
        <begin position="295"/>
        <end position="307"/>
    </location>
</feature>
<proteinExistence type="predicted"/>
<keyword evidence="1" id="KW-0507">mRNA processing</keyword>
<keyword evidence="3" id="KW-0479">Metal-binding</keyword>
<dbReference type="Proteomes" id="UP001163828">
    <property type="component" value="Unassembled WGS sequence"/>
</dbReference>
<feature type="compositionally biased region" description="Basic and acidic residues" evidence="4">
    <location>
        <begin position="522"/>
        <end position="538"/>
    </location>
</feature>
<feature type="region of interest" description="Disordered" evidence="4">
    <location>
        <begin position="256"/>
        <end position="278"/>
    </location>
</feature>
<keyword evidence="2" id="KW-0378">Hydrolase</keyword>
<sequence length="598" mass="67242">MSDITLDQLQSALTPEAFNVIAPVFTDFAHRLRASEDTVARLQREQLSMDQLSSSLRDALAHLTIPPAPQAPTNPSTAVARAPLRTELPIFRGRPEENVSAFISIAKDLLKATHIAQEDWGVIGLREQFDHPARTDEIRSSLNRCNYKGNVSEFIPRFQKLEMQLSPADMTFGDRNNANIRTSDPRLRKNTNGNNNHALTGSHVNSSPSSTMFPSTQDHLAPGPMDLDVFTPGGPPVDKSKVRCYNCSKMGHYSKDCRMPRKRTRPSNLPHRPQQPMFHIADPYPLRAERMRIETQPTERPALSSSVPRCRKDSKKKKKASPNDVEKFLASIKNEHNIKNEPANPPLSAHFFNLDPDGMSEPRLPIYVASISGRPGHFTKRSTDYQVHIIADTGASDNYIRQDVVNSIKADIFPLNQPREVIGAGSTLTRAFAKFDLKIGGIRQTIIAYILDKDSGFRYDLLLGWNFLARHGVVFNWNDNTLEMESPTNGCKVVVQALRNPNSLPVQEAYNTEVSDDENSTEDMHGEEYSSLTEKDNTTVELNNEPTERKDGLETKEELNEGRLTKTQRSTFSEILRAKAIHQYENGRIQLILEIRSP</sequence>
<evidence type="ECO:0000256" key="4">
    <source>
        <dbReference type="SAM" id="MobiDB-lite"/>
    </source>
</evidence>
<evidence type="ECO:0000256" key="3">
    <source>
        <dbReference type="PROSITE-ProRule" id="PRU00047"/>
    </source>
</evidence>
<gene>
    <name evidence="6" type="ORF">F5050DRAFT_1713549</name>
</gene>
<dbReference type="InterPro" id="IPR024650">
    <property type="entry name" value="Peptidase_A2B"/>
</dbReference>
<dbReference type="SUPFAM" id="SSF50630">
    <property type="entry name" value="Acid proteases"/>
    <property type="match status" value="1"/>
</dbReference>
<dbReference type="InterPro" id="IPR001969">
    <property type="entry name" value="Aspartic_peptidase_AS"/>
</dbReference>
<dbReference type="PROSITE" id="PS00141">
    <property type="entry name" value="ASP_PROTEASE"/>
    <property type="match status" value="1"/>
</dbReference>
<dbReference type="SUPFAM" id="SSF57756">
    <property type="entry name" value="Retrovirus zinc finger-like domains"/>
    <property type="match status" value="1"/>
</dbReference>
<evidence type="ECO:0000259" key="5">
    <source>
        <dbReference type="PROSITE" id="PS50158"/>
    </source>
</evidence>
<feature type="domain" description="CCHC-type" evidence="5">
    <location>
        <begin position="243"/>
        <end position="258"/>
    </location>
</feature>